<dbReference type="Gene3D" id="3.10.180.10">
    <property type="entry name" value="2,3-Dihydroxybiphenyl 1,2-Dioxygenase, domain 1"/>
    <property type="match status" value="1"/>
</dbReference>
<dbReference type="EMBL" id="SGWQ01000021">
    <property type="protein sequence ID" value="RZS29480.1"/>
    <property type="molecule type" value="Genomic_DNA"/>
</dbReference>
<accession>A0A4Q7KE67</accession>
<feature type="domain" description="VOC" evidence="1">
    <location>
        <begin position="3"/>
        <end position="128"/>
    </location>
</feature>
<organism evidence="2 3">
    <name type="scientific">Herbihabitans rhizosphaerae</name>
    <dbReference type="NCBI Taxonomy" id="1872711"/>
    <lineage>
        <taxon>Bacteria</taxon>
        <taxon>Bacillati</taxon>
        <taxon>Actinomycetota</taxon>
        <taxon>Actinomycetes</taxon>
        <taxon>Pseudonocardiales</taxon>
        <taxon>Pseudonocardiaceae</taxon>
        <taxon>Herbihabitans</taxon>
    </lineage>
</organism>
<dbReference type="PANTHER" id="PTHR36503">
    <property type="entry name" value="BLR2520 PROTEIN"/>
    <property type="match status" value="1"/>
</dbReference>
<proteinExistence type="predicted"/>
<protein>
    <recommendedName>
        <fullName evidence="1">VOC domain-containing protein</fullName>
    </recommendedName>
</protein>
<gene>
    <name evidence="2" type="ORF">EV193_12123</name>
</gene>
<comment type="caution">
    <text evidence="2">The sequence shown here is derived from an EMBL/GenBank/DDBJ whole genome shotgun (WGS) entry which is preliminary data.</text>
</comment>
<name>A0A4Q7KE67_9PSEU</name>
<dbReference type="SUPFAM" id="SSF54593">
    <property type="entry name" value="Glyoxalase/Bleomycin resistance protein/Dihydroxybiphenyl dioxygenase"/>
    <property type="match status" value="1"/>
</dbReference>
<dbReference type="PROSITE" id="PS51819">
    <property type="entry name" value="VOC"/>
    <property type="match status" value="1"/>
</dbReference>
<evidence type="ECO:0000313" key="2">
    <source>
        <dbReference type="EMBL" id="RZS29480.1"/>
    </source>
</evidence>
<dbReference type="Proteomes" id="UP000294257">
    <property type="component" value="Unassembled WGS sequence"/>
</dbReference>
<evidence type="ECO:0000259" key="1">
    <source>
        <dbReference type="PROSITE" id="PS51819"/>
    </source>
</evidence>
<keyword evidence="3" id="KW-1185">Reference proteome</keyword>
<dbReference type="PANTHER" id="PTHR36503:SF2">
    <property type="entry name" value="BLR2408 PROTEIN"/>
    <property type="match status" value="1"/>
</dbReference>
<dbReference type="AlphaFoldDB" id="A0A4Q7KE67"/>
<dbReference type="Pfam" id="PF22677">
    <property type="entry name" value="Ble-like_N"/>
    <property type="match status" value="1"/>
</dbReference>
<dbReference type="InterPro" id="IPR053863">
    <property type="entry name" value="Glyoxy/Ble-like_N"/>
</dbReference>
<sequence>MSRKTFLNLPVNDLPKAVEFFTSLGFSFNKDFTDENATCMVISDESYVMLLVKPFFESFASKPLADVENTTGAIVGLSADSREEVDELVGKALAAGAHEPKKDTPQEDFMYGRSFIDLDGHHWEIMWMDPNFVPHPA</sequence>
<dbReference type="RefSeq" id="WP_130348875.1">
    <property type="nucleotide sequence ID" value="NZ_SGWQ01000021.1"/>
</dbReference>
<reference evidence="2 3" key="1">
    <citation type="submission" date="2019-02" db="EMBL/GenBank/DDBJ databases">
        <title>Genomic Encyclopedia of Type Strains, Phase IV (KMG-IV): sequencing the most valuable type-strain genomes for metagenomic binning, comparative biology and taxonomic classification.</title>
        <authorList>
            <person name="Goeker M."/>
        </authorList>
    </citation>
    <scope>NUCLEOTIDE SEQUENCE [LARGE SCALE GENOMIC DNA]</scope>
    <source>
        <strain evidence="2 3">DSM 101727</strain>
    </source>
</reference>
<dbReference type="InterPro" id="IPR029068">
    <property type="entry name" value="Glyas_Bleomycin-R_OHBP_Dase"/>
</dbReference>
<dbReference type="OrthoDB" id="4265398at2"/>
<dbReference type="InterPro" id="IPR037523">
    <property type="entry name" value="VOC_core"/>
</dbReference>
<evidence type="ECO:0000313" key="3">
    <source>
        <dbReference type="Proteomes" id="UP000294257"/>
    </source>
</evidence>